<sequence>MLLRVDNLKKYFPMKHGFIIERTVGYVKAVDGVSFSIDSGETYGLVGESGCGKTTIGKTIIRLHDPTFGKIYLEDKETAHYFMKHNEAKSFLKTEYVEVAKDLKKKYKTNALDQIPEYQRKYFKKIYDEGEDAFYNEMMHNLHEKRAYFRKNVGMVFQDPTSSLNPRMTVGQTLIEPMLFHKVVTSKQKAKNIAMDLLEKVGLKRYHVDRYPHQFSGGQRQRIAIARAIVLKPKLIILDEPTSALDVSVQAQIIALLKDLQKELNAGFVFISHDLGVVRFISSYVGVMYLGRMAEFGNSDEIFDNPKHPYSEALLNSAPIPDPHKRRDRKQFIIKGQIPSPINRPSGCFFSPRCKYVKAECKKSFPNYYDVGENHKVGCFLYK</sequence>
<dbReference type="Gene3D" id="3.40.50.300">
    <property type="entry name" value="P-loop containing nucleotide triphosphate hydrolases"/>
    <property type="match status" value="1"/>
</dbReference>
<dbReference type="PROSITE" id="PS00211">
    <property type="entry name" value="ABC_TRANSPORTER_1"/>
    <property type="match status" value="1"/>
</dbReference>
<keyword evidence="4 6" id="KW-0067">ATP-binding</keyword>
<evidence type="ECO:0000313" key="6">
    <source>
        <dbReference type="EMBL" id="BBE32009.1"/>
    </source>
</evidence>
<dbReference type="PROSITE" id="PS50893">
    <property type="entry name" value="ABC_TRANSPORTER_2"/>
    <property type="match status" value="1"/>
</dbReference>
<dbReference type="CDD" id="cd03257">
    <property type="entry name" value="ABC_NikE_OppD_transporters"/>
    <property type="match status" value="1"/>
</dbReference>
<dbReference type="NCBIfam" id="TIGR01727">
    <property type="entry name" value="oligo_HPY"/>
    <property type="match status" value="1"/>
</dbReference>
<dbReference type="EMBL" id="AP018712">
    <property type="protein sequence ID" value="BBE32009.1"/>
    <property type="molecule type" value="Genomic_DNA"/>
</dbReference>
<dbReference type="InterPro" id="IPR017871">
    <property type="entry name" value="ABC_transporter-like_CS"/>
</dbReference>
<dbReference type="InterPro" id="IPR003439">
    <property type="entry name" value="ABC_transporter-like_ATP-bd"/>
</dbReference>
<evidence type="ECO:0000256" key="4">
    <source>
        <dbReference type="ARBA" id="ARBA00022840"/>
    </source>
</evidence>
<feature type="domain" description="ABC transporter" evidence="5">
    <location>
        <begin position="3"/>
        <end position="315"/>
    </location>
</feature>
<dbReference type="InterPro" id="IPR003593">
    <property type="entry name" value="AAA+_ATPase"/>
</dbReference>
<dbReference type="PANTHER" id="PTHR43776:SF7">
    <property type="entry name" value="D,D-DIPEPTIDE TRANSPORT ATP-BINDING PROTEIN DDPF-RELATED"/>
    <property type="match status" value="1"/>
</dbReference>
<name>A0A7G1GCA3_9BACT</name>
<dbReference type="Pfam" id="PF08352">
    <property type="entry name" value="oligo_HPY"/>
    <property type="match status" value="1"/>
</dbReference>
<keyword evidence="2" id="KW-0813">Transport</keyword>
<gene>
    <name evidence="6" type="ORF">OSSY52_21500</name>
</gene>
<keyword evidence="7" id="KW-1185">Reference proteome</keyword>
<dbReference type="SUPFAM" id="SSF52540">
    <property type="entry name" value="P-loop containing nucleoside triphosphate hydrolases"/>
    <property type="match status" value="1"/>
</dbReference>
<evidence type="ECO:0000256" key="2">
    <source>
        <dbReference type="ARBA" id="ARBA00022448"/>
    </source>
</evidence>
<dbReference type="AlphaFoldDB" id="A0A7G1GCA3"/>
<dbReference type="PANTHER" id="PTHR43776">
    <property type="entry name" value="TRANSPORT ATP-BINDING PROTEIN"/>
    <property type="match status" value="1"/>
</dbReference>
<dbReference type="InParanoid" id="A0A7G1GCA3"/>
<reference evidence="6 7" key="1">
    <citation type="submission" date="2018-06" db="EMBL/GenBank/DDBJ databases">
        <title>Genome sequencing of Oceanotoga sp. sy52.</title>
        <authorList>
            <person name="Mori K."/>
        </authorList>
    </citation>
    <scope>NUCLEOTIDE SEQUENCE [LARGE SCALE GENOMIC DNA]</scope>
    <source>
        <strain evidence="7">sy52</strain>
    </source>
</reference>
<evidence type="ECO:0000256" key="1">
    <source>
        <dbReference type="ARBA" id="ARBA00005417"/>
    </source>
</evidence>
<keyword evidence="3" id="KW-0547">Nucleotide-binding</keyword>
<dbReference type="GO" id="GO:0016887">
    <property type="term" value="F:ATP hydrolysis activity"/>
    <property type="evidence" value="ECO:0007669"/>
    <property type="project" value="InterPro"/>
</dbReference>
<evidence type="ECO:0000259" key="5">
    <source>
        <dbReference type="PROSITE" id="PS50893"/>
    </source>
</evidence>
<accession>A0A7G1GCA3</accession>
<dbReference type="InterPro" id="IPR027417">
    <property type="entry name" value="P-loop_NTPase"/>
</dbReference>
<dbReference type="Proteomes" id="UP000516361">
    <property type="component" value="Chromosome"/>
</dbReference>
<dbReference type="GO" id="GO:0055085">
    <property type="term" value="P:transmembrane transport"/>
    <property type="evidence" value="ECO:0007669"/>
    <property type="project" value="UniProtKB-ARBA"/>
</dbReference>
<dbReference type="InterPro" id="IPR013563">
    <property type="entry name" value="Oligopep_ABC_C"/>
</dbReference>
<dbReference type="KEGG" id="ocy:OSSY52_21500"/>
<evidence type="ECO:0000256" key="3">
    <source>
        <dbReference type="ARBA" id="ARBA00022741"/>
    </source>
</evidence>
<dbReference type="InterPro" id="IPR050319">
    <property type="entry name" value="ABC_transp_ATP-bind"/>
</dbReference>
<dbReference type="GO" id="GO:0015833">
    <property type="term" value="P:peptide transport"/>
    <property type="evidence" value="ECO:0007669"/>
    <property type="project" value="InterPro"/>
</dbReference>
<proteinExistence type="inferred from homology"/>
<evidence type="ECO:0000313" key="7">
    <source>
        <dbReference type="Proteomes" id="UP000516361"/>
    </source>
</evidence>
<dbReference type="SMART" id="SM00382">
    <property type="entry name" value="AAA"/>
    <property type="match status" value="1"/>
</dbReference>
<dbReference type="Pfam" id="PF00005">
    <property type="entry name" value="ABC_tran"/>
    <property type="match status" value="2"/>
</dbReference>
<dbReference type="GO" id="GO:0005524">
    <property type="term" value="F:ATP binding"/>
    <property type="evidence" value="ECO:0007669"/>
    <property type="project" value="UniProtKB-KW"/>
</dbReference>
<protein>
    <submittedName>
        <fullName evidence="6">Peptide ABC transporter ATP-binding protein</fullName>
    </submittedName>
</protein>
<comment type="similarity">
    <text evidence="1">Belongs to the ABC transporter superfamily.</text>
</comment>
<organism evidence="6 7">
    <name type="scientific">Tepiditoga spiralis</name>
    <dbReference type="NCBI Taxonomy" id="2108365"/>
    <lineage>
        <taxon>Bacteria</taxon>
        <taxon>Thermotogati</taxon>
        <taxon>Thermotogota</taxon>
        <taxon>Thermotogae</taxon>
        <taxon>Petrotogales</taxon>
        <taxon>Petrotogaceae</taxon>
        <taxon>Tepiditoga</taxon>
    </lineage>
</organism>